<organism evidence="1 2">
    <name type="scientific">Desulfamplus magnetovallimortis</name>
    <dbReference type="NCBI Taxonomy" id="1246637"/>
    <lineage>
        <taxon>Bacteria</taxon>
        <taxon>Pseudomonadati</taxon>
        <taxon>Thermodesulfobacteriota</taxon>
        <taxon>Desulfobacteria</taxon>
        <taxon>Desulfobacterales</taxon>
        <taxon>Desulfobacteraceae</taxon>
        <taxon>Desulfamplus</taxon>
    </lineage>
</organism>
<dbReference type="STRING" id="1246637.MTBBW1_2160002"/>
<evidence type="ECO:0000313" key="2">
    <source>
        <dbReference type="Proteomes" id="UP000191931"/>
    </source>
</evidence>
<dbReference type="Proteomes" id="UP000191931">
    <property type="component" value="Unassembled WGS sequence"/>
</dbReference>
<gene>
    <name evidence="1" type="ORF">MTBBW1_2160002</name>
</gene>
<evidence type="ECO:0000313" key="1">
    <source>
        <dbReference type="EMBL" id="SLM30222.1"/>
    </source>
</evidence>
<protein>
    <submittedName>
        <fullName evidence="1">Uncharacterized protein</fullName>
    </submittedName>
</protein>
<sequence>MIASSENDVPAIPQYAEFLIRNSWGEIFFEKMKFTAKDSPNDAYKKIAMQILTYHGENTRLSSYSIFQLSSKPNPEIIKKIKAIIEDTKLLNQNGDLPIEKENRRPYLDRI</sequence>
<name>A0A1W1HCU0_9BACT</name>
<dbReference type="AlphaFoldDB" id="A0A1W1HCU0"/>
<proteinExistence type="predicted"/>
<dbReference type="RefSeq" id="WP_080807923.1">
    <property type="nucleotide sequence ID" value="NZ_LT828559.1"/>
</dbReference>
<keyword evidence="2" id="KW-1185">Reference proteome</keyword>
<reference evidence="1 2" key="1">
    <citation type="submission" date="2017-03" db="EMBL/GenBank/DDBJ databases">
        <authorList>
            <person name="Afonso C.L."/>
            <person name="Miller P.J."/>
            <person name="Scott M.A."/>
            <person name="Spackman E."/>
            <person name="Goraichik I."/>
            <person name="Dimitrov K.M."/>
            <person name="Suarez D.L."/>
            <person name="Swayne D.E."/>
        </authorList>
    </citation>
    <scope>NUCLEOTIDE SEQUENCE [LARGE SCALE GENOMIC DNA]</scope>
    <source>
        <strain evidence="1">PRJEB14757</strain>
    </source>
</reference>
<accession>A0A1W1HCU0</accession>
<dbReference type="EMBL" id="FWEV01000131">
    <property type="protein sequence ID" value="SLM30222.1"/>
    <property type="molecule type" value="Genomic_DNA"/>
</dbReference>